<name>A0ABR2WZJ8_9FUNG</name>
<reference evidence="3 4" key="1">
    <citation type="submission" date="2023-04" db="EMBL/GenBank/DDBJ databases">
        <title>Genome of Basidiobolus ranarum AG-B5.</title>
        <authorList>
            <person name="Stajich J.E."/>
            <person name="Carter-House D."/>
            <person name="Gryganskyi A."/>
        </authorList>
    </citation>
    <scope>NUCLEOTIDE SEQUENCE [LARGE SCALE GENOMIC DNA]</scope>
    <source>
        <strain evidence="3 4">AG-B5</strain>
    </source>
</reference>
<dbReference type="SUPFAM" id="SSF81296">
    <property type="entry name" value="E set domains"/>
    <property type="match status" value="1"/>
</dbReference>
<accession>A0ABR2WZJ8</accession>
<evidence type="ECO:0000259" key="2">
    <source>
        <dbReference type="Pfam" id="PF02752"/>
    </source>
</evidence>
<feature type="domain" description="Arrestin C-terminal-like" evidence="2">
    <location>
        <begin position="158"/>
        <end position="292"/>
    </location>
</feature>
<dbReference type="Proteomes" id="UP001479436">
    <property type="component" value="Unassembled WGS sequence"/>
</dbReference>
<dbReference type="Gene3D" id="2.60.40.640">
    <property type="match status" value="2"/>
</dbReference>
<dbReference type="Pfam" id="PF00339">
    <property type="entry name" value="Arrestin_N"/>
    <property type="match status" value="1"/>
</dbReference>
<evidence type="ECO:0000313" key="4">
    <source>
        <dbReference type="Proteomes" id="UP001479436"/>
    </source>
</evidence>
<dbReference type="Pfam" id="PF02752">
    <property type="entry name" value="Arrestin_C"/>
    <property type="match status" value="1"/>
</dbReference>
<organism evidence="3 4">
    <name type="scientific">Basidiobolus ranarum</name>
    <dbReference type="NCBI Taxonomy" id="34480"/>
    <lineage>
        <taxon>Eukaryota</taxon>
        <taxon>Fungi</taxon>
        <taxon>Fungi incertae sedis</taxon>
        <taxon>Zoopagomycota</taxon>
        <taxon>Entomophthoromycotina</taxon>
        <taxon>Basidiobolomycetes</taxon>
        <taxon>Basidiobolales</taxon>
        <taxon>Basidiobolaceae</taxon>
        <taxon>Basidiobolus</taxon>
    </lineage>
</organism>
<feature type="domain" description="Arrestin-like N-terminal" evidence="1">
    <location>
        <begin position="16"/>
        <end position="127"/>
    </location>
</feature>
<comment type="caution">
    <text evidence="3">The sequence shown here is derived from an EMBL/GenBank/DDBJ whole genome shotgun (WGS) entry which is preliminary data.</text>
</comment>
<dbReference type="InterPro" id="IPR011022">
    <property type="entry name" value="Arrestin_C-like"/>
</dbReference>
<sequence length="325" mass="37874">MTRKPQFDIVLQKDTYYKGLDNSIGVTIQGYLRFMPTSKIKIKKLYLEFEGKHAVETAKDFRQKEETFFQHRWDFVDSEYGELLEGGKEKKLNFTLSLPGDLPESVEADCGSIQYKFKAYTDIYNRYFNLKKETPIFLRRHTSALLDEHYITEVANVWREAVSYYLCIPSVEVAPGDQFALKVHHRVLKDMIRVLLVACILKEHIVYYSPSDPNIVVREHETSLDTAFAWCQEDHMGEGKRSIDIRIPSTIKSLDSRNKRIEVTHRLHVRIDIDWHGRLENIHIDLPVAIVSQIEGTVEELPDYNALPCPPTYEELLPRHHLIAL</sequence>
<dbReference type="InterPro" id="IPR050357">
    <property type="entry name" value="Arrestin_domain-protein"/>
</dbReference>
<evidence type="ECO:0000313" key="3">
    <source>
        <dbReference type="EMBL" id="KAK9766948.1"/>
    </source>
</evidence>
<dbReference type="InterPro" id="IPR011021">
    <property type="entry name" value="Arrestin-like_N"/>
</dbReference>
<dbReference type="InterPro" id="IPR014756">
    <property type="entry name" value="Ig_E-set"/>
</dbReference>
<keyword evidence="4" id="KW-1185">Reference proteome</keyword>
<dbReference type="PANTHER" id="PTHR11188">
    <property type="entry name" value="ARRESTIN DOMAIN CONTAINING PROTEIN"/>
    <property type="match status" value="1"/>
</dbReference>
<dbReference type="PANTHER" id="PTHR11188:SF17">
    <property type="entry name" value="FI21816P1"/>
    <property type="match status" value="1"/>
</dbReference>
<dbReference type="InterPro" id="IPR014752">
    <property type="entry name" value="Arrestin-like_C"/>
</dbReference>
<evidence type="ECO:0000259" key="1">
    <source>
        <dbReference type="Pfam" id="PF00339"/>
    </source>
</evidence>
<proteinExistence type="predicted"/>
<gene>
    <name evidence="3" type="ORF">K7432_003578</name>
</gene>
<evidence type="ECO:0008006" key="5">
    <source>
        <dbReference type="Google" id="ProtNLM"/>
    </source>
</evidence>
<protein>
    <recommendedName>
        <fullName evidence="5">Arrestin C-terminal-like domain-containing protein</fullName>
    </recommendedName>
</protein>
<dbReference type="EMBL" id="JASJQH010000111">
    <property type="protein sequence ID" value="KAK9766948.1"/>
    <property type="molecule type" value="Genomic_DNA"/>
</dbReference>